<dbReference type="HOGENOM" id="CLU_2458443_0_0_1"/>
<feature type="region of interest" description="Disordered" evidence="1">
    <location>
        <begin position="68"/>
        <end position="89"/>
    </location>
</feature>
<organism evidence="2">
    <name type="scientific">Oryza glumipatula</name>
    <dbReference type="NCBI Taxonomy" id="40148"/>
    <lineage>
        <taxon>Eukaryota</taxon>
        <taxon>Viridiplantae</taxon>
        <taxon>Streptophyta</taxon>
        <taxon>Embryophyta</taxon>
        <taxon>Tracheophyta</taxon>
        <taxon>Spermatophyta</taxon>
        <taxon>Magnoliopsida</taxon>
        <taxon>Liliopsida</taxon>
        <taxon>Poales</taxon>
        <taxon>Poaceae</taxon>
        <taxon>BOP clade</taxon>
        <taxon>Oryzoideae</taxon>
        <taxon>Oryzeae</taxon>
        <taxon>Oryzinae</taxon>
        <taxon>Oryza</taxon>
    </lineage>
</organism>
<name>A0A0E0B1G5_9ORYZ</name>
<protein>
    <submittedName>
        <fullName evidence="2">Uncharacterized protein</fullName>
    </submittedName>
</protein>
<reference evidence="2" key="2">
    <citation type="submission" date="2018-05" db="EMBL/GenBank/DDBJ databases">
        <title>OgluRS3 (Oryza glumaepatula Reference Sequence Version 3).</title>
        <authorList>
            <person name="Zhang J."/>
            <person name="Kudrna D."/>
            <person name="Lee S."/>
            <person name="Talag J."/>
            <person name="Welchert J."/>
            <person name="Wing R.A."/>
        </authorList>
    </citation>
    <scope>NUCLEOTIDE SEQUENCE [LARGE SCALE GENOMIC DNA]</scope>
</reference>
<dbReference type="Proteomes" id="UP000026961">
    <property type="component" value="Chromosome 9"/>
</dbReference>
<evidence type="ECO:0000256" key="1">
    <source>
        <dbReference type="SAM" id="MobiDB-lite"/>
    </source>
</evidence>
<keyword evidence="3" id="KW-1185">Reference proteome</keyword>
<dbReference type="EnsemblPlants" id="OGLUM09G06340.1">
    <property type="protein sequence ID" value="OGLUM09G06340.1"/>
    <property type="gene ID" value="OGLUM09G06340"/>
</dbReference>
<reference evidence="2" key="1">
    <citation type="submission" date="2015-04" db="UniProtKB">
        <authorList>
            <consortium name="EnsemblPlants"/>
        </authorList>
    </citation>
    <scope>IDENTIFICATION</scope>
</reference>
<feature type="compositionally biased region" description="Low complexity" evidence="1">
    <location>
        <begin position="69"/>
        <end position="79"/>
    </location>
</feature>
<evidence type="ECO:0000313" key="2">
    <source>
        <dbReference type="EnsemblPlants" id="OGLUM09G06340.1"/>
    </source>
</evidence>
<accession>A0A0E0B1G5</accession>
<dbReference type="AlphaFoldDB" id="A0A0E0B1G5"/>
<sequence>MKQVKEARKQARSATHFTVAVAWLPSPTTTPAAPGAGELLTHAPISEPSAMHSDASVVAAEMLSEITPSASADSSGAAACKKPLQSFVN</sequence>
<dbReference type="Gramene" id="OGLUM09G06340.1">
    <property type="protein sequence ID" value="OGLUM09G06340.1"/>
    <property type="gene ID" value="OGLUM09G06340"/>
</dbReference>
<proteinExistence type="predicted"/>
<evidence type="ECO:0000313" key="3">
    <source>
        <dbReference type="Proteomes" id="UP000026961"/>
    </source>
</evidence>